<proteinExistence type="predicted"/>
<name>A0A7J7W3T4_PIPKU</name>
<reference evidence="1 2" key="1">
    <citation type="journal article" date="2020" name="Nature">
        <title>Six reference-quality genomes reveal evolution of bat adaptations.</title>
        <authorList>
            <person name="Jebb D."/>
            <person name="Huang Z."/>
            <person name="Pippel M."/>
            <person name="Hughes G.M."/>
            <person name="Lavrichenko K."/>
            <person name="Devanna P."/>
            <person name="Winkler S."/>
            <person name="Jermiin L.S."/>
            <person name="Skirmuntt E.C."/>
            <person name="Katzourakis A."/>
            <person name="Burkitt-Gray L."/>
            <person name="Ray D.A."/>
            <person name="Sullivan K.A.M."/>
            <person name="Roscito J.G."/>
            <person name="Kirilenko B.M."/>
            <person name="Davalos L.M."/>
            <person name="Corthals A.P."/>
            <person name="Power M.L."/>
            <person name="Jones G."/>
            <person name="Ransome R.D."/>
            <person name="Dechmann D.K.N."/>
            <person name="Locatelli A.G."/>
            <person name="Puechmaille S.J."/>
            <person name="Fedrigo O."/>
            <person name="Jarvis E.D."/>
            <person name="Hiller M."/>
            <person name="Vernes S.C."/>
            <person name="Myers E.W."/>
            <person name="Teeling E.C."/>
        </authorList>
    </citation>
    <scope>NUCLEOTIDE SEQUENCE [LARGE SCALE GENOMIC DNA]</scope>
    <source>
        <strain evidence="1">MPipKuh1</strain>
        <tissue evidence="1">Flight muscle</tissue>
    </source>
</reference>
<comment type="caution">
    <text evidence="1">The sequence shown here is derived from an EMBL/GenBank/DDBJ whole genome shotgun (WGS) entry which is preliminary data.</text>
</comment>
<evidence type="ECO:0000313" key="1">
    <source>
        <dbReference type="EMBL" id="KAF6331848.1"/>
    </source>
</evidence>
<accession>A0A7J7W3T4</accession>
<keyword evidence="2" id="KW-1185">Reference proteome</keyword>
<dbReference type="AlphaFoldDB" id="A0A7J7W3T4"/>
<dbReference type="Proteomes" id="UP000558488">
    <property type="component" value="Unassembled WGS sequence"/>
</dbReference>
<organism evidence="1 2">
    <name type="scientific">Pipistrellus kuhlii</name>
    <name type="common">Kuhl's pipistrelle</name>
    <dbReference type="NCBI Taxonomy" id="59472"/>
    <lineage>
        <taxon>Eukaryota</taxon>
        <taxon>Metazoa</taxon>
        <taxon>Chordata</taxon>
        <taxon>Craniata</taxon>
        <taxon>Vertebrata</taxon>
        <taxon>Euteleostomi</taxon>
        <taxon>Mammalia</taxon>
        <taxon>Eutheria</taxon>
        <taxon>Laurasiatheria</taxon>
        <taxon>Chiroptera</taxon>
        <taxon>Yangochiroptera</taxon>
        <taxon>Vespertilionidae</taxon>
        <taxon>Pipistrellus</taxon>
    </lineage>
</organism>
<gene>
    <name evidence="1" type="ORF">mPipKuh1_008156</name>
</gene>
<protein>
    <submittedName>
        <fullName evidence="1">Uncharacterized protein</fullName>
    </submittedName>
</protein>
<sequence length="147" mass="16731">MEQYSLPPHRHCSSCLQSALVYAAGVTVLLLQRRKLRIQEVKSFTPVSTALKSLRGGSYVTLNLVLPNAWHELLPCSARLSFLTFTTTVRQTLLPPLNSDFKKRKKKKVFSSRFSRPSFVPVLYLVYSLNKAPRTPQCNDLFTWLSS</sequence>
<evidence type="ECO:0000313" key="2">
    <source>
        <dbReference type="Proteomes" id="UP000558488"/>
    </source>
</evidence>
<dbReference type="EMBL" id="JACAGB010000012">
    <property type="protein sequence ID" value="KAF6331848.1"/>
    <property type="molecule type" value="Genomic_DNA"/>
</dbReference>